<reference evidence="1" key="1">
    <citation type="submission" date="2023-10" db="EMBL/GenBank/DDBJ databases">
        <title>Genome assembly of Pristionchus species.</title>
        <authorList>
            <person name="Yoshida K."/>
            <person name="Sommer R.J."/>
        </authorList>
    </citation>
    <scope>NUCLEOTIDE SEQUENCE</scope>
    <source>
        <strain evidence="1">RS0144</strain>
    </source>
</reference>
<dbReference type="AlphaFoldDB" id="A0AAV5UQM4"/>
<dbReference type="Proteomes" id="UP001432027">
    <property type="component" value="Unassembled WGS sequence"/>
</dbReference>
<dbReference type="EMBL" id="BTSX01000007">
    <property type="protein sequence ID" value="GMT08070.1"/>
    <property type="molecule type" value="Genomic_DNA"/>
</dbReference>
<proteinExistence type="predicted"/>
<protein>
    <submittedName>
        <fullName evidence="1">Uncharacterized protein</fullName>
    </submittedName>
</protein>
<accession>A0AAV5UQM4</accession>
<organism evidence="1 2">
    <name type="scientific">Pristionchus entomophagus</name>
    <dbReference type="NCBI Taxonomy" id="358040"/>
    <lineage>
        <taxon>Eukaryota</taxon>
        <taxon>Metazoa</taxon>
        <taxon>Ecdysozoa</taxon>
        <taxon>Nematoda</taxon>
        <taxon>Chromadorea</taxon>
        <taxon>Rhabditida</taxon>
        <taxon>Rhabditina</taxon>
        <taxon>Diplogasteromorpha</taxon>
        <taxon>Diplogasteroidea</taxon>
        <taxon>Neodiplogasteridae</taxon>
        <taxon>Pristionchus</taxon>
    </lineage>
</organism>
<evidence type="ECO:0000313" key="1">
    <source>
        <dbReference type="EMBL" id="GMT08070.1"/>
    </source>
</evidence>
<evidence type="ECO:0000313" key="2">
    <source>
        <dbReference type="Proteomes" id="UP001432027"/>
    </source>
</evidence>
<name>A0AAV5UQM4_9BILA</name>
<sequence>MDGASVAIAYAKNVHKQRVEREIRTLPITLSPVVESIDKHIIEQNFTIKCRCMNASLEGVPFVIVPISLLTTRSSLPRSSSRVRSCIRMWIRSTEKCAFRSSHTTTGRPLALWRM</sequence>
<keyword evidence="2" id="KW-1185">Reference proteome</keyword>
<gene>
    <name evidence="1" type="ORF">PENTCL1PPCAC_30244</name>
</gene>
<comment type="caution">
    <text evidence="1">The sequence shown here is derived from an EMBL/GenBank/DDBJ whole genome shotgun (WGS) entry which is preliminary data.</text>
</comment>